<dbReference type="RefSeq" id="WP_172177652.1">
    <property type="nucleotide sequence ID" value="NZ_WOEZ01000283.1"/>
</dbReference>
<name>A0A972P1Q6_9BURK</name>
<protein>
    <submittedName>
        <fullName evidence="3">Flagellar brake protein</fullName>
    </submittedName>
</protein>
<dbReference type="InterPro" id="IPR009926">
    <property type="entry name" value="T3SS_YcgR_PilZN"/>
</dbReference>
<comment type="caution">
    <text evidence="3">The sequence shown here is derived from an EMBL/GenBank/DDBJ whole genome shotgun (WGS) entry which is preliminary data.</text>
</comment>
<gene>
    <name evidence="3" type="ORF">GNZ13_46275</name>
</gene>
<feature type="compositionally biased region" description="Low complexity" evidence="1">
    <location>
        <begin position="1"/>
        <end position="26"/>
    </location>
</feature>
<dbReference type="Proteomes" id="UP000655523">
    <property type="component" value="Unassembled WGS sequence"/>
</dbReference>
<feature type="region of interest" description="Disordered" evidence="1">
    <location>
        <begin position="1"/>
        <end position="39"/>
    </location>
</feature>
<dbReference type="Pfam" id="PF12945">
    <property type="entry name" value="PilZNR"/>
    <property type="match status" value="1"/>
</dbReference>
<dbReference type="AlphaFoldDB" id="A0A972P1Q6"/>
<sequence length="330" mass="35495">MENPAEAQAGAQTESQAEAQAESQAEPPTPASPSQPLTLEAVPLGTPLAWPIADADSTLLFATGTILATADERKFLFDNFHPHRGDLLATSTQPESQTDHPADTTGTLTLKDMHLTIGALIGVRSQLGSGAPMHPCRIIGFAPNQALFVTPPLQDGRILPLNLGENIEIVAIASHAVFRFVCTVEAVCRAPFDYVVLSKPGVIRRLRERKSIRVHAHLAVRFGIGETGDSYEGLGLAKSISALGMSLTASWTLGAVGERLRVAFCLKSAELQTEIETTAVIRNVQKGSAPGEPSTHGLELDQLDAAQQMAMKVFVFDRQDDVQYWSNRLK</sequence>
<keyword evidence="3" id="KW-0969">Cilium</keyword>
<dbReference type="SUPFAM" id="SSF141371">
    <property type="entry name" value="PilZ domain-like"/>
    <property type="match status" value="1"/>
</dbReference>
<keyword evidence="3" id="KW-0282">Flagellum</keyword>
<dbReference type="Gene3D" id="2.40.10.220">
    <property type="entry name" value="predicted glycosyltransferase like domains"/>
    <property type="match status" value="1"/>
</dbReference>
<organism evidence="3 4">
    <name type="scientific">Paraburkholderia elongata</name>
    <dbReference type="NCBI Taxonomy" id="2675747"/>
    <lineage>
        <taxon>Bacteria</taxon>
        <taxon>Pseudomonadati</taxon>
        <taxon>Pseudomonadota</taxon>
        <taxon>Betaproteobacteria</taxon>
        <taxon>Burkholderiales</taxon>
        <taxon>Burkholderiaceae</taxon>
        <taxon>Paraburkholderia</taxon>
    </lineage>
</organism>
<keyword evidence="3" id="KW-0966">Cell projection</keyword>
<dbReference type="EMBL" id="WOEZ01000283">
    <property type="protein sequence ID" value="NPT61742.1"/>
    <property type="molecule type" value="Genomic_DNA"/>
</dbReference>
<keyword evidence="4" id="KW-1185">Reference proteome</keyword>
<feature type="domain" description="Type III secretion system flagellar brake protein YcgR PilZN" evidence="2">
    <location>
        <begin position="117"/>
        <end position="200"/>
    </location>
</feature>
<reference evidence="3 4" key="1">
    <citation type="submission" date="2019-11" db="EMBL/GenBank/DDBJ databases">
        <title>Metabolism of dissolved organic matter in forest soils.</title>
        <authorList>
            <person name="Cyle K.T."/>
            <person name="Wilhelm R.C."/>
            <person name="Martinez C.E."/>
        </authorList>
    </citation>
    <scope>NUCLEOTIDE SEQUENCE [LARGE SCALE GENOMIC DNA]</scope>
    <source>
        <strain evidence="3 4">5N</strain>
    </source>
</reference>
<evidence type="ECO:0000256" key="1">
    <source>
        <dbReference type="SAM" id="MobiDB-lite"/>
    </source>
</evidence>
<accession>A0A972P1Q6</accession>
<evidence type="ECO:0000259" key="2">
    <source>
        <dbReference type="Pfam" id="PF12945"/>
    </source>
</evidence>
<evidence type="ECO:0000313" key="4">
    <source>
        <dbReference type="Proteomes" id="UP000655523"/>
    </source>
</evidence>
<proteinExistence type="predicted"/>
<evidence type="ECO:0000313" key="3">
    <source>
        <dbReference type="EMBL" id="NPT61742.1"/>
    </source>
</evidence>